<accession>A0AAX4IKN5</accession>
<dbReference type="PANTHER" id="PTHR10622:SF10">
    <property type="entry name" value="HET DOMAIN-CONTAINING PROTEIN"/>
    <property type="match status" value="1"/>
</dbReference>
<name>A0AAX4IKN5_9PEZI</name>
<gene>
    <name evidence="2" type="ORF">CDEST_08936</name>
</gene>
<evidence type="ECO:0000256" key="1">
    <source>
        <dbReference type="SAM" id="Phobius"/>
    </source>
</evidence>
<protein>
    <submittedName>
        <fullName evidence="2">Uncharacterized protein</fullName>
    </submittedName>
</protein>
<keyword evidence="1" id="KW-0472">Membrane</keyword>
<dbReference type="KEGG" id="cdet:87945439"/>
<dbReference type="PANTHER" id="PTHR10622">
    <property type="entry name" value="HET DOMAIN-CONTAINING PROTEIN"/>
    <property type="match status" value="1"/>
</dbReference>
<evidence type="ECO:0000313" key="2">
    <source>
        <dbReference type="EMBL" id="WQF83922.1"/>
    </source>
</evidence>
<feature type="transmembrane region" description="Helical" evidence="1">
    <location>
        <begin position="134"/>
        <end position="150"/>
    </location>
</feature>
<keyword evidence="1" id="KW-0812">Transmembrane</keyword>
<sequence>MRLISVDKTNSVELSEAINSMFAWYAQSQECFAYLSDVPTAQADHDVLSKQFANSRWFTRSWTLPELLAPTKVTFYAVDWSRIGTRRGSMVCEFARITGIDQGYLNSAESVASASLARRMSWASKRMITREEDTAYCLLGFFGISMPLLYGEGSKAFARL</sequence>
<evidence type="ECO:0000313" key="3">
    <source>
        <dbReference type="Proteomes" id="UP001322277"/>
    </source>
</evidence>
<dbReference type="GeneID" id="87945439"/>
<dbReference type="AlphaFoldDB" id="A0AAX4IKN5"/>
<keyword evidence="1" id="KW-1133">Transmembrane helix</keyword>
<keyword evidence="3" id="KW-1185">Reference proteome</keyword>
<proteinExistence type="predicted"/>
<dbReference type="Proteomes" id="UP001322277">
    <property type="component" value="Chromosome 5"/>
</dbReference>
<dbReference type="EMBL" id="CP137309">
    <property type="protein sequence ID" value="WQF83922.1"/>
    <property type="molecule type" value="Genomic_DNA"/>
</dbReference>
<organism evidence="2 3">
    <name type="scientific">Colletotrichum destructivum</name>
    <dbReference type="NCBI Taxonomy" id="34406"/>
    <lineage>
        <taxon>Eukaryota</taxon>
        <taxon>Fungi</taxon>
        <taxon>Dikarya</taxon>
        <taxon>Ascomycota</taxon>
        <taxon>Pezizomycotina</taxon>
        <taxon>Sordariomycetes</taxon>
        <taxon>Hypocreomycetidae</taxon>
        <taxon>Glomerellales</taxon>
        <taxon>Glomerellaceae</taxon>
        <taxon>Colletotrichum</taxon>
        <taxon>Colletotrichum destructivum species complex</taxon>
    </lineage>
</organism>
<dbReference type="RefSeq" id="XP_062781146.1">
    <property type="nucleotide sequence ID" value="XM_062925095.1"/>
</dbReference>
<reference evidence="3" key="1">
    <citation type="journal article" date="2023" name="bioRxiv">
        <title>Complete genome of the Medicago anthracnose fungus, Colletotrichum destructivum, reveals a mini-chromosome-like region within a core chromosome.</title>
        <authorList>
            <person name="Lapalu N."/>
            <person name="Simon A."/>
            <person name="Lu A."/>
            <person name="Plaumann P.-L."/>
            <person name="Amselem J."/>
            <person name="Pigne S."/>
            <person name="Auger A."/>
            <person name="Koch C."/>
            <person name="Dallery J.-F."/>
            <person name="O'Connell R.J."/>
        </authorList>
    </citation>
    <scope>NUCLEOTIDE SEQUENCE [LARGE SCALE GENOMIC DNA]</scope>
    <source>
        <strain evidence="3">CBS 520.97</strain>
    </source>
</reference>